<evidence type="ECO:0000256" key="2">
    <source>
        <dbReference type="ARBA" id="ARBA00022814"/>
    </source>
</evidence>
<dbReference type="RefSeq" id="WP_143027444.1">
    <property type="nucleotide sequence ID" value="NZ_FNQV01000025.1"/>
</dbReference>
<dbReference type="CDD" id="cd09891">
    <property type="entry name" value="NGN_Bact_1"/>
    <property type="match status" value="1"/>
</dbReference>
<protein>
    <recommendedName>
        <fullName evidence="5 6">Transcription termination/antitermination protein NusG</fullName>
    </recommendedName>
</protein>
<feature type="compositionally biased region" description="Low complexity" evidence="8">
    <location>
        <begin position="1"/>
        <end position="16"/>
    </location>
</feature>
<dbReference type="InterPro" id="IPR001062">
    <property type="entry name" value="Transcrpt_antiterm_NusG"/>
</dbReference>
<dbReference type="SUPFAM" id="SSF50104">
    <property type="entry name" value="Translation proteins SH3-like domain"/>
    <property type="match status" value="1"/>
</dbReference>
<comment type="similarity">
    <text evidence="5 7">Belongs to the NusG family.</text>
</comment>
<evidence type="ECO:0000313" key="12">
    <source>
        <dbReference type="Proteomes" id="UP000199288"/>
    </source>
</evidence>
<dbReference type="InterPro" id="IPR014722">
    <property type="entry name" value="Rib_uL2_dom2"/>
</dbReference>
<evidence type="ECO:0000256" key="4">
    <source>
        <dbReference type="ARBA" id="ARBA00023163"/>
    </source>
</evidence>
<keyword evidence="3 5" id="KW-0805">Transcription regulation</keyword>
<evidence type="ECO:0000256" key="5">
    <source>
        <dbReference type="HAMAP-Rule" id="MF_00948"/>
    </source>
</evidence>
<dbReference type="HAMAP" id="MF_00948">
    <property type="entry name" value="NusG"/>
    <property type="match status" value="1"/>
</dbReference>
<accession>A0A1H4E452</accession>
<evidence type="ECO:0000256" key="3">
    <source>
        <dbReference type="ARBA" id="ARBA00023015"/>
    </source>
</evidence>
<dbReference type="AlphaFoldDB" id="A0A1H4E452"/>
<dbReference type="FunFam" id="2.30.30.30:FF:000002">
    <property type="entry name" value="Transcription termination/antitermination factor NusG"/>
    <property type="match status" value="1"/>
</dbReference>
<dbReference type="InterPro" id="IPR036735">
    <property type="entry name" value="NGN_dom_sf"/>
</dbReference>
<dbReference type="InterPro" id="IPR015869">
    <property type="entry name" value="Transcrpt_antiterm_NusG_bac_CS"/>
</dbReference>
<dbReference type="EMBL" id="FNQV01000025">
    <property type="protein sequence ID" value="SEA79340.1"/>
    <property type="molecule type" value="Genomic_DNA"/>
</dbReference>
<dbReference type="GO" id="GO:0031564">
    <property type="term" value="P:transcription antitermination"/>
    <property type="evidence" value="ECO:0007669"/>
    <property type="project" value="UniProtKB-UniRule"/>
</dbReference>
<evidence type="ECO:0000259" key="9">
    <source>
        <dbReference type="SMART" id="SM00738"/>
    </source>
</evidence>
<reference evidence="12" key="1">
    <citation type="submission" date="2016-10" db="EMBL/GenBank/DDBJ databases">
        <authorList>
            <person name="Varghese N."/>
            <person name="Submissions S."/>
        </authorList>
    </citation>
    <scope>NUCLEOTIDE SEQUENCE [LARGE SCALE GENOMIC DNA]</scope>
    <source>
        <strain evidence="12">KPR-1</strain>
    </source>
</reference>
<keyword evidence="1 5" id="KW-0806">Transcription termination</keyword>
<dbReference type="CDD" id="cd06091">
    <property type="entry name" value="KOW_NusG"/>
    <property type="match status" value="1"/>
</dbReference>
<dbReference type="SUPFAM" id="SSF82679">
    <property type="entry name" value="N-utilization substance G protein NusG, N-terminal domain"/>
    <property type="match status" value="1"/>
</dbReference>
<dbReference type="PANTHER" id="PTHR30265">
    <property type="entry name" value="RHO-INTERACTING TRANSCRIPTION TERMINATION FACTOR NUSG"/>
    <property type="match status" value="1"/>
</dbReference>
<dbReference type="PANTHER" id="PTHR30265:SF2">
    <property type="entry name" value="TRANSCRIPTION TERMINATION_ANTITERMINATION PROTEIN NUSG"/>
    <property type="match status" value="1"/>
</dbReference>
<dbReference type="SMART" id="SM00738">
    <property type="entry name" value="NGN"/>
    <property type="match status" value="1"/>
</dbReference>
<dbReference type="OrthoDB" id="9809075at2"/>
<dbReference type="GO" id="GO:0032784">
    <property type="term" value="P:regulation of DNA-templated transcription elongation"/>
    <property type="evidence" value="ECO:0007669"/>
    <property type="project" value="InterPro"/>
</dbReference>
<dbReference type="InterPro" id="IPR005824">
    <property type="entry name" value="KOW"/>
</dbReference>
<evidence type="ECO:0000256" key="7">
    <source>
        <dbReference type="RuleBase" id="RU000538"/>
    </source>
</evidence>
<gene>
    <name evidence="5" type="primary">nusG</name>
    <name evidence="11" type="ORF">SAMN02910418_02430</name>
</gene>
<dbReference type="GO" id="GO:0005829">
    <property type="term" value="C:cytosol"/>
    <property type="evidence" value="ECO:0007669"/>
    <property type="project" value="TreeGrafter"/>
</dbReference>
<dbReference type="GO" id="GO:0006353">
    <property type="term" value="P:DNA-templated transcription termination"/>
    <property type="evidence" value="ECO:0007669"/>
    <property type="project" value="UniProtKB-UniRule"/>
</dbReference>
<evidence type="ECO:0000256" key="8">
    <source>
        <dbReference type="SAM" id="MobiDB-lite"/>
    </source>
</evidence>
<dbReference type="Gene3D" id="2.30.30.30">
    <property type="match status" value="1"/>
</dbReference>
<dbReference type="InterPro" id="IPR008991">
    <property type="entry name" value="Translation_prot_SH3-like_sf"/>
</dbReference>
<feature type="region of interest" description="Disordered" evidence="8">
    <location>
        <begin position="1"/>
        <end position="22"/>
    </location>
</feature>
<evidence type="ECO:0000256" key="1">
    <source>
        <dbReference type="ARBA" id="ARBA00022472"/>
    </source>
</evidence>
<dbReference type="Gene3D" id="3.30.70.940">
    <property type="entry name" value="NusG, N-terminal domain"/>
    <property type="match status" value="1"/>
</dbReference>
<evidence type="ECO:0000256" key="6">
    <source>
        <dbReference type="NCBIfam" id="TIGR00922"/>
    </source>
</evidence>
<dbReference type="GO" id="GO:0006354">
    <property type="term" value="P:DNA-templated transcription elongation"/>
    <property type="evidence" value="ECO:0007669"/>
    <property type="project" value="UniProtKB-UniRule"/>
</dbReference>
<dbReference type="PROSITE" id="PS01014">
    <property type="entry name" value="NUSG"/>
    <property type="match status" value="1"/>
</dbReference>
<organism evidence="11 12">
    <name type="scientific">Bowdeniella nasicola</name>
    <dbReference type="NCBI Taxonomy" id="208480"/>
    <lineage>
        <taxon>Bacteria</taxon>
        <taxon>Bacillati</taxon>
        <taxon>Actinomycetota</taxon>
        <taxon>Actinomycetes</taxon>
        <taxon>Actinomycetales</taxon>
        <taxon>Actinomycetaceae</taxon>
        <taxon>Bowdeniella</taxon>
    </lineage>
</organism>
<dbReference type="Pfam" id="PF02357">
    <property type="entry name" value="NusG"/>
    <property type="match status" value="1"/>
</dbReference>
<comment type="function">
    <text evidence="5 7">Participates in transcription elongation, termination and antitermination.</text>
</comment>
<evidence type="ECO:0000313" key="11">
    <source>
        <dbReference type="EMBL" id="SEA79340.1"/>
    </source>
</evidence>
<name>A0A1H4E452_9ACTO</name>
<dbReference type="InterPro" id="IPR047050">
    <property type="entry name" value="NGN"/>
</dbReference>
<feature type="domain" description="KOW" evidence="10">
    <location>
        <begin position="173"/>
        <end position="200"/>
    </location>
</feature>
<keyword evidence="12" id="KW-1185">Reference proteome</keyword>
<dbReference type="InterPro" id="IPR006645">
    <property type="entry name" value="NGN-like_dom"/>
</dbReference>
<dbReference type="InterPro" id="IPR043425">
    <property type="entry name" value="NusG-like"/>
</dbReference>
<sequence length="227" mass="25337">MSDSLETTESSPVEEPSTTDDAVAVDPLEDLRRSLRMQDGNWYAIHTYAGYERKVKANLEMRSEYLQVEDKIHEVQVPMEDVIEIKNTKQKKVSRVRIPSYVLVRLDDDESTWDRVWDAVRHTPGVTGFVGDAYHPIPLTLDEVFDMLAPSVAQQETEVAGAPAAEATPILVDFEVGEAVTVTDGPFETMAATISEIDPAAQKLQVLVTIFGRETPVELSFDQVKKD</sequence>
<proteinExistence type="inferred from homology"/>
<dbReference type="SMART" id="SM00739">
    <property type="entry name" value="KOW"/>
    <property type="match status" value="1"/>
</dbReference>
<evidence type="ECO:0000259" key="10">
    <source>
        <dbReference type="SMART" id="SM00739"/>
    </source>
</evidence>
<keyword evidence="2 5" id="KW-0889">Transcription antitermination</keyword>
<keyword evidence="4 5" id="KW-0804">Transcription</keyword>
<dbReference type="Proteomes" id="UP000199288">
    <property type="component" value="Unassembled WGS sequence"/>
</dbReference>
<dbReference type="PRINTS" id="PR00338">
    <property type="entry name" value="NUSGTNSCPFCT"/>
</dbReference>
<feature type="domain" description="NusG-like N-terminal" evidence="9">
    <location>
        <begin position="39"/>
        <end position="151"/>
    </location>
</feature>
<dbReference type="NCBIfam" id="TIGR00922">
    <property type="entry name" value="nusG"/>
    <property type="match status" value="1"/>
</dbReference>